<dbReference type="EnsemblProtists" id="EOD41766">
    <property type="protein sequence ID" value="EOD41766"/>
    <property type="gene ID" value="EMIHUDRAFT_60979"/>
</dbReference>
<accession>A0A0D3L181</accession>
<dbReference type="GO" id="GO:0030527">
    <property type="term" value="F:structural constituent of chromatin"/>
    <property type="evidence" value="ECO:0007669"/>
    <property type="project" value="InterPro"/>
</dbReference>
<dbReference type="eggNOG" id="KOG1745">
    <property type="taxonomic scope" value="Eukaryota"/>
</dbReference>
<reference evidence="5" key="1">
    <citation type="journal article" date="2013" name="Nature">
        <title>Pan genome of the phytoplankton Emiliania underpins its global distribution.</title>
        <authorList>
            <person name="Read B.A."/>
            <person name="Kegel J."/>
            <person name="Klute M.J."/>
            <person name="Kuo A."/>
            <person name="Lefebvre S.C."/>
            <person name="Maumus F."/>
            <person name="Mayer C."/>
            <person name="Miller J."/>
            <person name="Monier A."/>
            <person name="Salamov A."/>
            <person name="Young J."/>
            <person name="Aguilar M."/>
            <person name="Claverie J.M."/>
            <person name="Frickenhaus S."/>
            <person name="Gonzalez K."/>
            <person name="Herman E.K."/>
            <person name="Lin Y.C."/>
            <person name="Napier J."/>
            <person name="Ogata H."/>
            <person name="Sarno A.F."/>
            <person name="Shmutz J."/>
            <person name="Schroeder D."/>
            <person name="de Vargas C."/>
            <person name="Verret F."/>
            <person name="von Dassow P."/>
            <person name="Valentin K."/>
            <person name="Van de Peer Y."/>
            <person name="Wheeler G."/>
            <person name="Dacks J.B."/>
            <person name="Delwiche C.F."/>
            <person name="Dyhrman S.T."/>
            <person name="Glockner G."/>
            <person name="John U."/>
            <person name="Richards T."/>
            <person name="Worden A.Z."/>
            <person name="Zhang X."/>
            <person name="Grigoriev I.V."/>
            <person name="Allen A.E."/>
            <person name="Bidle K."/>
            <person name="Borodovsky M."/>
            <person name="Bowler C."/>
            <person name="Brownlee C."/>
            <person name="Cock J.M."/>
            <person name="Elias M."/>
            <person name="Gladyshev V.N."/>
            <person name="Groth M."/>
            <person name="Guda C."/>
            <person name="Hadaegh A."/>
            <person name="Iglesias-Rodriguez M.D."/>
            <person name="Jenkins J."/>
            <person name="Jones B.M."/>
            <person name="Lawson T."/>
            <person name="Leese F."/>
            <person name="Lindquist E."/>
            <person name="Lobanov A."/>
            <person name="Lomsadze A."/>
            <person name="Malik S.B."/>
            <person name="Marsh M.E."/>
            <person name="Mackinder L."/>
            <person name="Mock T."/>
            <person name="Mueller-Roeber B."/>
            <person name="Pagarete A."/>
            <person name="Parker M."/>
            <person name="Probert I."/>
            <person name="Quesneville H."/>
            <person name="Raines C."/>
            <person name="Rensing S.A."/>
            <person name="Riano-Pachon D.M."/>
            <person name="Richier S."/>
            <person name="Rokitta S."/>
            <person name="Shiraiwa Y."/>
            <person name="Soanes D.M."/>
            <person name="van der Giezen M."/>
            <person name="Wahlund T.M."/>
            <person name="Williams B."/>
            <person name="Wilson W."/>
            <person name="Wolfe G."/>
            <person name="Wurch L.L."/>
        </authorList>
    </citation>
    <scope>NUCLEOTIDE SEQUENCE</scope>
</reference>
<dbReference type="InterPro" id="IPR000164">
    <property type="entry name" value="Histone_H3/CENP-A"/>
</dbReference>
<dbReference type="SUPFAM" id="SSF54695">
    <property type="entry name" value="POZ domain"/>
    <property type="match status" value="1"/>
</dbReference>
<evidence type="ECO:0000313" key="5">
    <source>
        <dbReference type="Proteomes" id="UP000013827"/>
    </source>
</evidence>
<dbReference type="GO" id="GO:0000786">
    <property type="term" value="C:nucleosome"/>
    <property type="evidence" value="ECO:0007669"/>
    <property type="project" value="InterPro"/>
</dbReference>
<dbReference type="PaxDb" id="2903-EOD41766"/>
<dbReference type="InterPro" id="IPR000210">
    <property type="entry name" value="BTB/POZ_dom"/>
</dbReference>
<proteinExistence type="inferred from homology"/>
<dbReference type="PRINTS" id="PR00622">
    <property type="entry name" value="HISTONEH3"/>
</dbReference>
<sequence>MARTKQTARKSTGGDAPRRQLATKAARKSAPATGPARPPLHLVLKSPKLTENAREMWTRQQQGEFTDAVINVQHRAFQVHRVVLASASPYFQNLFSCGMCRRATPAASRCPRLPPTSSKPCSASCTCRKWSSRLRMTCFSRCFSSSCRRRRISR</sequence>
<protein>
    <recommendedName>
        <fullName evidence="3">BTB domain-containing protein</fullName>
    </recommendedName>
</protein>
<dbReference type="SUPFAM" id="SSF47113">
    <property type="entry name" value="Histone-fold"/>
    <property type="match status" value="1"/>
</dbReference>
<dbReference type="Gene3D" id="3.30.710.10">
    <property type="entry name" value="Potassium Channel Kv1.1, Chain A"/>
    <property type="match status" value="1"/>
</dbReference>
<dbReference type="AlphaFoldDB" id="A0A0D3L181"/>
<dbReference type="GeneID" id="17287036"/>
<dbReference type="InterPro" id="IPR011333">
    <property type="entry name" value="SKP1/BTB/POZ_sf"/>
</dbReference>
<evidence type="ECO:0000259" key="3">
    <source>
        <dbReference type="PROSITE" id="PS50097"/>
    </source>
</evidence>
<reference evidence="4" key="2">
    <citation type="submission" date="2024-10" db="UniProtKB">
        <authorList>
            <consortium name="EnsemblProtists"/>
        </authorList>
    </citation>
    <scope>IDENTIFICATION</scope>
</reference>
<feature type="domain" description="BTB" evidence="3">
    <location>
        <begin position="66"/>
        <end position="96"/>
    </location>
</feature>
<dbReference type="InterPro" id="IPR009072">
    <property type="entry name" value="Histone-fold"/>
</dbReference>
<dbReference type="HOGENOM" id="CLU_1707552_0_0_1"/>
<organism evidence="4 5">
    <name type="scientific">Emiliania huxleyi (strain CCMP1516)</name>
    <dbReference type="NCBI Taxonomy" id="280463"/>
    <lineage>
        <taxon>Eukaryota</taxon>
        <taxon>Haptista</taxon>
        <taxon>Haptophyta</taxon>
        <taxon>Prymnesiophyceae</taxon>
        <taxon>Isochrysidales</taxon>
        <taxon>Noelaerhabdaceae</taxon>
        <taxon>Emiliania</taxon>
    </lineage>
</organism>
<evidence type="ECO:0000256" key="1">
    <source>
        <dbReference type="ARBA" id="ARBA00010343"/>
    </source>
</evidence>
<comment type="similarity">
    <text evidence="1">Belongs to the histone H3 family.</text>
</comment>
<feature type="region of interest" description="Disordered" evidence="2">
    <location>
        <begin position="1"/>
        <end position="41"/>
    </location>
</feature>
<dbReference type="KEGG" id="ehx:EMIHUDRAFT_60979"/>
<dbReference type="PROSITE" id="PS50097">
    <property type="entry name" value="BTB"/>
    <property type="match status" value="1"/>
</dbReference>
<evidence type="ECO:0000256" key="2">
    <source>
        <dbReference type="SAM" id="MobiDB-lite"/>
    </source>
</evidence>
<dbReference type="GO" id="GO:0046982">
    <property type="term" value="F:protein heterodimerization activity"/>
    <property type="evidence" value="ECO:0007669"/>
    <property type="project" value="InterPro"/>
</dbReference>
<dbReference type="RefSeq" id="XP_005794195.1">
    <property type="nucleotide sequence ID" value="XM_005794138.1"/>
</dbReference>
<dbReference type="Pfam" id="PF00651">
    <property type="entry name" value="BTB"/>
    <property type="match status" value="1"/>
</dbReference>
<dbReference type="GO" id="GO:0003677">
    <property type="term" value="F:DNA binding"/>
    <property type="evidence" value="ECO:0007669"/>
    <property type="project" value="InterPro"/>
</dbReference>
<dbReference type="CDD" id="cd18186">
    <property type="entry name" value="BTB_POZ_ZBTB_KLHL-like"/>
    <property type="match status" value="1"/>
</dbReference>
<dbReference type="Proteomes" id="UP000013827">
    <property type="component" value="Unassembled WGS sequence"/>
</dbReference>
<keyword evidence="5" id="KW-1185">Reference proteome</keyword>
<evidence type="ECO:0000313" key="4">
    <source>
        <dbReference type="EnsemblProtists" id="EOD41766"/>
    </source>
</evidence>
<name>A0A0D3L181_EMIH1</name>